<dbReference type="Proteomes" id="UP001162156">
    <property type="component" value="Unassembled WGS sequence"/>
</dbReference>
<dbReference type="EMBL" id="JANEYF010005770">
    <property type="protein sequence ID" value="KAJ8926853.1"/>
    <property type="molecule type" value="Genomic_DNA"/>
</dbReference>
<organism evidence="5 6">
    <name type="scientific">Rhamnusium bicolor</name>
    <dbReference type="NCBI Taxonomy" id="1586634"/>
    <lineage>
        <taxon>Eukaryota</taxon>
        <taxon>Metazoa</taxon>
        <taxon>Ecdysozoa</taxon>
        <taxon>Arthropoda</taxon>
        <taxon>Hexapoda</taxon>
        <taxon>Insecta</taxon>
        <taxon>Pterygota</taxon>
        <taxon>Neoptera</taxon>
        <taxon>Endopterygota</taxon>
        <taxon>Coleoptera</taxon>
        <taxon>Polyphaga</taxon>
        <taxon>Cucujiformia</taxon>
        <taxon>Chrysomeloidea</taxon>
        <taxon>Cerambycidae</taxon>
        <taxon>Lepturinae</taxon>
        <taxon>Rhagiini</taxon>
        <taxon>Rhamnusium</taxon>
    </lineage>
</organism>
<keyword evidence="2" id="KW-0732">Signal</keyword>
<name>A0AAV8WKH7_9CUCU</name>
<dbReference type="SUPFAM" id="SSF53474">
    <property type="entry name" value="alpha/beta-Hydrolases"/>
    <property type="match status" value="1"/>
</dbReference>
<dbReference type="InterPro" id="IPR051093">
    <property type="entry name" value="Neuroligin/BSAL"/>
</dbReference>
<sequence>MYIPFCICLAREVKLPAITIPGQGTIVGVEVSKSRIQKITAYYGIPYAKPPIGNLRFAPPDTEPLPEVTNNTGYLPACLQSEEDYKDSDKPFLQLISDFKFGNFSEDCLYLNVFVPVGSGPTPGFATIIWFHPGSFVVGTPAIWNPHTLVYRQRVIVVTVAWRLNIFGFLTTMDGVAPGNYGLMDQQAAMLWVKNNIELFGGNPNNICLMGYGAGATSVGLHMINPRSKGLFNKAIAMSGDYLSPSVVKKPEEDKELLDFLAKELSCERRPTSQLIQCLRRPDGNELVKSVAKYSWRPLLDASVSNFSFLPEFPINYFESGDYYKVPFLTGYTHMEKILQVNATVESRDELKDLLTKLIYNDIPQNNDTESSCVYNSDHLIDAVIFDMKPSTLSAVSQIPEWVTVPHLFDLIYVWGVPYWENTGFEWDIRDKRISDTIMSLWINFAKSSNPTENIIYPIKWDPFTKDDPGILIIDGTFNMSNSQKLNYKAFEFWNNYYPKVKDIATKCCESGDARSVIFLQSYCSFLFVSLLLMYNV</sequence>
<comment type="similarity">
    <text evidence="1">Belongs to the type-B carboxylesterase/lipase family.</text>
</comment>
<dbReference type="AlphaFoldDB" id="A0AAV8WKH7"/>
<protein>
    <recommendedName>
        <fullName evidence="4">Carboxylesterase type B domain-containing protein</fullName>
    </recommendedName>
</protein>
<accession>A0AAV8WKH7</accession>
<comment type="caution">
    <text evidence="5">The sequence shown here is derived from an EMBL/GenBank/DDBJ whole genome shotgun (WGS) entry which is preliminary data.</text>
</comment>
<evidence type="ECO:0000256" key="1">
    <source>
        <dbReference type="ARBA" id="ARBA00005964"/>
    </source>
</evidence>
<feature type="domain" description="Carboxylesterase type B" evidence="4">
    <location>
        <begin position="17"/>
        <end position="359"/>
    </location>
</feature>
<gene>
    <name evidence="5" type="ORF">NQ314_020704</name>
</gene>
<keyword evidence="3" id="KW-0325">Glycoprotein</keyword>
<dbReference type="InterPro" id="IPR019819">
    <property type="entry name" value="Carboxylesterase_B_CS"/>
</dbReference>
<dbReference type="Pfam" id="PF00135">
    <property type="entry name" value="COesterase"/>
    <property type="match status" value="2"/>
</dbReference>
<evidence type="ECO:0000259" key="4">
    <source>
        <dbReference type="Pfam" id="PF00135"/>
    </source>
</evidence>
<feature type="domain" description="Carboxylesterase type B" evidence="4">
    <location>
        <begin position="386"/>
        <end position="494"/>
    </location>
</feature>
<dbReference type="Gene3D" id="3.40.50.1820">
    <property type="entry name" value="alpha/beta hydrolase"/>
    <property type="match status" value="1"/>
</dbReference>
<evidence type="ECO:0000313" key="5">
    <source>
        <dbReference type="EMBL" id="KAJ8926853.1"/>
    </source>
</evidence>
<proteinExistence type="inferred from homology"/>
<evidence type="ECO:0000256" key="3">
    <source>
        <dbReference type="ARBA" id="ARBA00023180"/>
    </source>
</evidence>
<keyword evidence="6" id="KW-1185">Reference proteome</keyword>
<evidence type="ECO:0000256" key="2">
    <source>
        <dbReference type="ARBA" id="ARBA00022729"/>
    </source>
</evidence>
<evidence type="ECO:0000313" key="6">
    <source>
        <dbReference type="Proteomes" id="UP001162156"/>
    </source>
</evidence>
<reference evidence="5" key="1">
    <citation type="journal article" date="2023" name="Insect Mol. Biol.">
        <title>Genome sequencing provides insights into the evolution of gene families encoding plant cell wall-degrading enzymes in longhorned beetles.</title>
        <authorList>
            <person name="Shin N.R."/>
            <person name="Okamura Y."/>
            <person name="Kirsch R."/>
            <person name="Pauchet Y."/>
        </authorList>
    </citation>
    <scope>NUCLEOTIDE SEQUENCE</scope>
    <source>
        <strain evidence="5">RBIC_L_NR</strain>
    </source>
</reference>
<dbReference type="InterPro" id="IPR029058">
    <property type="entry name" value="AB_hydrolase_fold"/>
</dbReference>
<dbReference type="PANTHER" id="PTHR43903">
    <property type="entry name" value="NEUROLIGIN"/>
    <property type="match status" value="1"/>
</dbReference>
<dbReference type="InterPro" id="IPR002018">
    <property type="entry name" value="CarbesteraseB"/>
</dbReference>
<dbReference type="PROSITE" id="PS00941">
    <property type="entry name" value="CARBOXYLESTERASE_B_2"/>
    <property type="match status" value="1"/>
</dbReference>